<proteinExistence type="predicted"/>
<accession>A0A0P9CY59</accession>
<feature type="non-terminal residue" evidence="1">
    <location>
        <position position="246"/>
    </location>
</feature>
<dbReference type="EMBL" id="LJCR01003050">
    <property type="protein sequence ID" value="KPV47982.1"/>
    <property type="molecule type" value="Genomic_DNA"/>
</dbReference>
<protein>
    <submittedName>
        <fullName evidence="1">Uncharacterized protein</fullName>
    </submittedName>
</protein>
<dbReference type="AlphaFoldDB" id="A0A0P9CY59"/>
<feature type="non-terminal residue" evidence="1">
    <location>
        <position position="1"/>
    </location>
</feature>
<dbReference type="Proteomes" id="UP000050509">
    <property type="component" value="Unassembled WGS sequence"/>
</dbReference>
<reference evidence="1 2" key="1">
    <citation type="submission" date="2015-09" db="EMBL/GenBank/DDBJ databases">
        <title>Draft genome sequence of Kouleothrix aurantiaca JCM 19913.</title>
        <authorList>
            <person name="Hemp J."/>
        </authorList>
    </citation>
    <scope>NUCLEOTIDE SEQUENCE [LARGE SCALE GENOMIC DNA]</scope>
    <source>
        <strain evidence="1 2">COM-B</strain>
    </source>
</reference>
<gene>
    <name evidence="1" type="ORF">SE17_40515</name>
</gene>
<evidence type="ECO:0000313" key="1">
    <source>
        <dbReference type="EMBL" id="KPV47982.1"/>
    </source>
</evidence>
<name>A0A0P9CY59_9CHLR</name>
<organism evidence="1 2">
    <name type="scientific">Kouleothrix aurantiaca</name>
    <dbReference type="NCBI Taxonomy" id="186479"/>
    <lineage>
        <taxon>Bacteria</taxon>
        <taxon>Bacillati</taxon>
        <taxon>Chloroflexota</taxon>
        <taxon>Chloroflexia</taxon>
        <taxon>Chloroflexales</taxon>
        <taxon>Roseiflexineae</taxon>
        <taxon>Roseiflexaceae</taxon>
        <taxon>Kouleothrix</taxon>
    </lineage>
</organism>
<evidence type="ECO:0000313" key="2">
    <source>
        <dbReference type="Proteomes" id="UP000050509"/>
    </source>
</evidence>
<comment type="caution">
    <text evidence="1">The sequence shown here is derived from an EMBL/GenBank/DDBJ whole genome shotgun (WGS) entry which is preliminary data.</text>
</comment>
<keyword evidence="2" id="KW-1185">Reference proteome</keyword>
<sequence length="246" mass="25896">ADQRGLLRDMANGRVPLVVLDYLGNWLSPEMITLITHRYAQDGSRGTYDLYRPVAIGPAVAVALEPAPGLRVVGYHLAPAPDGPAFHPGETALLTFEWQASAGASDAPRDVQVELRDAQGQPVLQFTRPLLYGALAPSGWGGATVQHLQPLALPPELPPGSYQLALALSGAGTSQPFAMLEVAEANGRLLGERGYYVPAPLLAAWRQFGSDDPAGPGDPIMPAVPFDAGTLQCFARACIRLANGAA</sequence>